<dbReference type="OrthoDB" id="5419235at2759"/>
<protein>
    <submittedName>
        <fullName evidence="11">Cross-pathway control protein A</fullName>
    </submittedName>
</protein>
<dbReference type="Pfam" id="PF07716">
    <property type="entry name" value="bZIP_2"/>
    <property type="match status" value="1"/>
</dbReference>
<gene>
    <name evidence="11" type="ORF">ABOM_009306</name>
</gene>
<dbReference type="GO" id="GO:0008652">
    <property type="term" value="P:amino acid biosynthetic process"/>
    <property type="evidence" value="ECO:0007669"/>
    <property type="project" value="UniProtKB-KW"/>
</dbReference>
<feature type="compositionally biased region" description="Low complexity" evidence="9">
    <location>
        <begin position="219"/>
        <end position="236"/>
    </location>
</feature>
<feature type="region of interest" description="Disordered" evidence="9">
    <location>
        <begin position="1"/>
        <end position="40"/>
    </location>
</feature>
<feature type="region of interest" description="Disordered" evidence="9">
    <location>
        <begin position="160"/>
        <end position="185"/>
    </location>
</feature>
<evidence type="ECO:0000256" key="1">
    <source>
        <dbReference type="ARBA" id="ARBA00004123"/>
    </source>
</evidence>
<dbReference type="GO" id="GO:0005634">
    <property type="term" value="C:nucleus"/>
    <property type="evidence" value="ECO:0007669"/>
    <property type="project" value="UniProtKB-SubCell"/>
</dbReference>
<evidence type="ECO:0000313" key="12">
    <source>
        <dbReference type="Proteomes" id="UP000179179"/>
    </source>
</evidence>
<evidence type="ECO:0000256" key="7">
    <source>
        <dbReference type="ARBA" id="ARBA00023242"/>
    </source>
</evidence>
<evidence type="ECO:0000259" key="10">
    <source>
        <dbReference type="PROSITE" id="PS00036"/>
    </source>
</evidence>
<feature type="domain" description="BZIP" evidence="10">
    <location>
        <begin position="594"/>
        <end position="608"/>
    </location>
</feature>
<dbReference type="FunFam" id="3.30.160.60:FF:001491">
    <property type="entry name" value="Cross-pathway control protein A"/>
    <property type="match status" value="1"/>
</dbReference>
<keyword evidence="5" id="KW-0010">Activator</keyword>
<dbReference type="InterPro" id="IPR004827">
    <property type="entry name" value="bZIP"/>
</dbReference>
<evidence type="ECO:0000256" key="8">
    <source>
        <dbReference type="ARBA" id="ARBA00061302"/>
    </source>
</evidence>
<organism evidence="11 12">
    <name type="scientific">Aspergillus bombycis</name>
    <dbReference type="NCBI Taxonomy" id="109264"/>
    <lineage>
        <taxon>Eukaryota</taxon>
        <taxon>Fungi</taxon>
        <taxon>Dikarya</taxon>
        <taxon>Ascomycota</taxon>
        <taxon>Pezizomycotina</taxon>
        <taxon>Eurotiomycetes</taxon>
        <taxon>Eurotiomycetidae</taxon>
        <taxon>Eurotiales</taxon>
        <taxon>Aspergillaceae</taxon>
        <taxon>Aspergillus</taxon>
    </lineage>
</organism>
<evidence type="ECO:0000256" key="6">
    <source>
        <dbReference type="ARBA" id="ARBA00023163"/>
    </source>
</evidence>
<evidence type="ECO:0000256" key="2">
    <source>
        <dbReference type="ARBA" id="ARBA00022605"/>
    </source>
</evidence>
<feature type="compositionally biased region" description="Basic and acidic residues" evidence="9">
    <location>
        <begin position="597"/>
        <end position="617"/>
    </location>
</feature>
<dbReference type="SUPFAM" id="SSF57959">
    <property type="entry name" value="Leucine zipper domain"/>
    <property type="match status" value="1"/>
</dbReference>
<keyword evidence="6" id="KW-0804">Transcription</keyword>
<keyword evidence="3" id="KW-0805">Transcription regulation</keyword>
<dbReference type="Proteomes" id="UP000179179">
    <property type="component" value="Unassembled WGS sequence"/>
</dbReference>
<dbReference type="CDD" id="cd12193">
    <property type="entry name" value="bZIP_GCN4"/>
    <property type="match status" value="1"/>
</dbReference>
<dbReference type="RefSeq" id="XP_022386742.1">
    <property type="nucleotide sequence ID" value="XM_022536434.1"/>
</dbReference>
<dbReference type="InterPro" id="IPR046347">
    <property type="entry name" value="bZIP_sf"/>
</dbReference>
<keyword evidence="12" id="KW-1185">Reference proteome</keyword>
<evidence type="ECO:0000313" key="11">
    <source>
        <dbReference type="EMBL" id="OGM43025.1"/>
    </source>
</evidence>
<sequence length="645" mass="71017">MQTPRQPGEAVKAARCSRRRALMPRLPRPLPSLDNGSVEKPDKYEGRYPLRNLQVTSGYRAFSAWVQVSCSYPAPGTGDAWGHPGIHLMDDGANQSLGWTYDSHLLTASIGLTPNTPYTEQELEYQEAFQNGLFLNPPQGKSSSISRETGIIDPQRTSSFINISSSHPSESPVPGPLNFSTTSGSSSSLNNFSTFDITSFNTDHHQQTWLPTPPPPQPTAQNLNSNNDNNSANSLQEDFVLYPPQHPRDSRAPAPPSTTPRFPANHPSLVRLGHLSRRQTLSLQQQQQQQLSASPVQVPRLTRLALQSTGFPLSSSHRFSPSTRKHLLRLHAASVASNSPPAVLNSAYPNRPPVPLFNSPANSTYQKRQQIPINHRRIMSTPNIAQGELWLRFAQFHKGAHVNIPSDLPDLFDLHADRFGDDLVPTTEPTMLSPQQMTAGVMAGPDSLADLPSGTISPKDLFMDASAPPSASFTDLSTPSFESPGYFSQDTSPMFATDLELGPGVEEWGSLFPTQDDFSLGLDTTALELAALSQPKVKPDVTPASPMIRTTSSRASSPSTRSVTKHSTVAGVNARQRKPLPPIRFDSQDPVAMKRARNTEAARKSRARKLERQEEMQRRIDELEKSLEEAQRREQYWKALAQNKA</sequence>
<evidence type="ECO:0000256" key="5">
    <source>
        <dbReference type="ARBA" id="ARBA00023159"/>
    </source>
</evidence>
<keyword evidence="2" id="KW-0028">Amino-acid biosynthesis</keyword>
<feature type="region of interest" description="Disordered" evidence="9">
    <location>
        <begin position="537"/>
        <end position="617"/>
    </location>
</feature>
<evidence type="ECO:0000256" key="4">
    <source>
        <dbReference type="ARBA" id="ARBA00023125"/>
    </source>
</evidence>
<dbReference type="Gene3D" id="3.30.160.60">
    <property type="entry name" value="Classic Zinc Finger"/>
    <property type="match status" value="1"/>
</dbReference>
<name>A0A1F7ZVD4_9EURO</name>
<dbReference type="AlphaFoldDB" id="A0A1F7ZVD4"/>
<feature type="compositionally biased region" description="Low complexity" evidence="9">
    <location>
        <begin position="549"/>
        <end position="562"/>
    </location>
</feature>
<feature type="region of interest" description="Disordered" evidence="9">
    <location>
        <begin position="203"/>
        <end position="267"/>
    </location>
</feature>
<comment type="similarity">
    <text evidence="8">Belongs to the bZIP family. GCN4 subfamily.</text>
</comment>
<comment type="caution">
    <text evidence="11">The sequence shown here is derived from an EMBL/GenBank/DDBJ whole genome shotgun (WGS) entry which is preliminary data.</text>
</comment>
<dbReference type="STRING" id="109264.A0A1F7ZVD4"/>
<proteinExistence type="inferred from homology"/>
<dbReference type="GeneID" id="34452696"/>
<dbReference type="EMBL" id="LYCR01000078">
    <property type="protein sequence ID" value="OGM43025.1"/>
    <property type="molecule type" value="Genomic_DNA"/>
</dbReference>
<evidence type="ECO:0000256" key="9">
    <source>
        <dbReference type="SAM" id="MobiDB-lite"/>
    </source>
</evidence>
<dbReference type="GO" id="GO:0003700">
    <property type="term" value="F:DNA-binding transcription factor activity"/>
    <property type="evidence" value="ECO:0007669"/>
    <property type="project" value="InterPro"/>
</dbReference>
<comment type="subcellular location">
    <subcellularLocation>
        <location evidence="1">Nucleus</location>
    </subcellularLocation>
</comment>
<dbReference type="GO" id="GO:0003677">
    <property type="term" value="F:DNA binding"/>
    <property type="evidence" value="ECO:0007669"/>
    <property type="project" value="UniProtKB-KW"/>
</dbReference>
<reference evidence="11 12" key="1">
    <citation type="journal article" date="2016" name="Genome Biol. Evol.">
        <title>Draft genome sequence of an aflatoxigenic Aspergillus species, A. bombycis.</title>
        <authorList>
            <person name="Moore G.G."/>
            <person name="Mack B.M."/>
            <person name="Beltz S.B."/>
            <person name="Gilbert M.K."/>
        </authorList>
    </citation>
    <scope>NUCLEOTIDE SEQUENCE [LARGE SCALE GENOMIC DNA]</scope>
    <source>
        <strain evidence="12">NRRL 26010</strain>
    </source>
</reference>
<keyword evidence="7" id="KW-0539">Nucleus</keyword>
<keyword evidence="4" id="KW-0238">DNA-binding</keyword>
<accession>A0A1F7ZVD4</accession>
<evidence type="ECO:0000256" key="3">
    <source>
        <dbReference type="ARBA" id="ARBA00023015"/>
    </source>
</evidence>
<dbReference type="PROSITE" id="PS00036">
    <property type="entry name" value="BZIP_BASIC"/>
    <property type="match status" value="1"/>
</dbReference>